<dbReference type="InterPro" id="IPR011118">
    <property type="entry name" value="Tannase/feruloyl_esterase"/>
</dbReference>
<dbReference type="Pfam" id="PF07519">
    <property type="entry name" value="Tannase"/>
    <property type="match status" value="1"/>
</dbReference>
<keyword evidence="3 5" id="KW-0378">Hydrolase</keyword>
<accession>A0A135V3S2</accession>
<gene>
    <name evidence="6" type="ORF">CSAL01_06930</name>
</gene>
<evidence type="ECO:0000313" key="7">
    <source>
        <dbReference type="Proteomes" id="UP000070121"/>
    </source>
</evidence>
<dbReference type="Proteomes" id="UP000070121">
    <property type="component" value="Unassembled WGS sequence"/>
</dbReference>
<organism evidence="6 7">
    <name type="scientific">Colletotrichum salicis</name>
    <dbReference type="NCBI Taxonomy" id="1209931"/>
    <lineage>
        <taxon>Eukaryota</taxon>
        <taxon>Fungi</taxon>
        <taxon>Dikarya</taxon>
        <taxon>Ascomycota</taxon>
        <taxon>Pezizomycotina</taxon>
        <taxon>Sordariomycetes</taxon>
        <taxon>Hypocreomycetidae</taxon>
        <taxon>Glomerellales</taxon>
        <taxon>Glomerellaceae</taxon>
        <taxon>Colletotrichum</taxon>
        <taxon>Colletotrichum acutatum species complex</taxon>
    </lineage>
</organism>
<proteinExistence type="inferred from homology"/>
<evidence type="ECO:0000256" key="4">
    <source>
        <dbReference type="ARBA" id="ARBA00023157"/>
    </source>
</evidence>
<protein>
    <recommendedName>
        <fullName evidence="5">Carboxylic ester hydrolase</fullName>
        <ecNumber evidence="5">3.1.1.-</ecNumber>
    </recommendedName>
</protein>
<dbReference type="GO" id="GO:0052689">
    <property type="term" value="F:carboxylic ester hydrolase activity"/>
    <property type="evidence" value="ECO:0007669"/>
    <property type="project" value="UniProtKB-KW"/>
</dbReference>
<comment type="similarity">
    <text evidence="5">Belongs to the tannase family.</text>
</comment>
<evidence type="ECO:0000256" key="3">
    <source>
        <dbReference type="ARBA" id="ARBA00022801"/>
    </source>
</evidence>
<keyword evidence="2" id="KW-0732">Signal</keyword>
<dbReference type="STRING" id="1209931.A0A135V3S2"/>
<evidence type="ECO:0000256" key="5">
    <source>
        <dbReference type="RuleBase" id="RU361238"/>
    </source>
</evidence>
<name>A0A135V3S2_9PEZI</name>
<dbReference type="EC" id="3.1.1.-" evidence="5"/>
<evidence type="ECO:0000313" key="6">
    <source>
        <dbReference type="EMBL" id="KXH67303.1"/>
    </source>
</evidence>
<dbReference type="AlphaFoldDB" id="A0A135V3S2"/>
<keyword evidence="1" id="KW-0719">Serine esterase</keyword>
<sequence length="171" mass="18813">MTRQEFARLFKETVEESGDMIGSDQPDLGGFREAGGEMIAWHSINDEAITINAMRRYYGKVVEFDGGREGGVETPEYFGFFEVPGITLCAAPKGAGFPLRALDALRGWVEEGVAPEKLDAVVLGLAEGEMAESKAPFCKFPLVAKAVGTEWTCVERQKTAKTEEKREKDEL</sequence>
<dbReference type="PANTHER" id="PTHR33938">
    <property type="entry name" value="FERULOYL ESTERASE B-RELATED"/>
    <property type="match status" value="1"/>
</dbReference>
<comment type="caution">
    <text evidence="6">The sequence shown here is derived from an EMBL/GenBank/DDBJ whole genome shotgun (WGS) entry which is preliminary data.</text>
</comment>
<keyword evidence="7" id="KW-1185">Reference proteome</keyword>
<evidence type="ECO:0000256" key="1">
    <source>
        <dbReference type="ARBA" id="ARBA00022487"/>
    </source>
</evidence>
<evidence type="ECO:0000256" key="2">
    <source>
        <dbReference type="ARBA" id="ARBA00022729"/>
    </source>
</evidence>
<keyword evidence="4" id="KW-1015">Disulfide bond</keyword>
<dbReference type="OrthoDB" id="3039123at2759"/>
<dbReference type="PANTHER" id="PTHR33938:SF8">
    <property type="entry name" value="CARBOXYLIC ESTER HYDROLASE"/>
    <property type="match status" value="1"/>
</dbReference>
<dbReference type="EMBL" id="JFFI01000503">
    <property type="protein sequence ID" value="KXH67303.1"/>
    <property type="molecule type" value="Genomic_DNA"/>
</dbReference>
<reference evidence="6 7" key="1">
    <citation type="submission" date="2014-02" db="EMBL/GenBank/DDBJ databases">
        <title>The genome sequence of Colletotrichum salicis CBS 607.94.</title>
        <authorList>
            <person name="Baroncelli R."/>
            <person name="Thon M.R."/>
        </authorList>
    </citation>
    <scope>NUCLEOTIDE SEQUENCE [LARGE SCALE GENOMIC DNA]</scope>
    <source>
        <strain evidence="6 7">CBS 607.94</strain>
    </source>
</reference>